<reference evidence="1" key="1">
    <citation type="submission" date="2021-02" db="EMBL/GenBank/DDBJ databases">
        <title>Genome-Resolved Metagenomics of a Microbial Community Performing Photosynthetic Biological Nutrient Removal.</title>
        <authorList>
            <person name="Mcdaniel E.A."/>
        </authorList>
    </citation>
    <scope>NUCLEOTIDE SEQUENCE</scope>
    <source>
        <strain evidence="1">UWPOB_OBS1</strain>
    </source>
</reference>
<evidence type="ECO:0000313" key="2">
    <source>
        <dbReference type="Proteomes" id="UP000664277"/>
    </source>
</evidence>
<name>A0A8J7PD51_9BACT</name>
<evidence type="ECO:0000313" key="1">
    <source>
        <dbReference type="EMBL" id="MBN8658992.1"/>
    </source>
</evidence>
<dbReference type="Proteomes" id="UP000664277">
    <property type="component" value="Unassembled WGS sequence"/>
</dbReference>
<sequence length="87" mass="9140">MDIPFYLASALLAGALLYCIAESDRLLHKIKPKSKKLSSGSWGVYDGVTVEESVGEVEVKPLGGRQKVIGGSATYAAGRGVRMNGLG</sequence>
<proteinExistence type="predicted"/>
<protein>
    <submittedName>
        <fullName evidence="1">Uncharacterized protein</fullName>
    </submittedName>
</protein>
<organism evidence="1 2">
    <name type="scientific">Candidatus Obscuribacter phosphatis</name>
    <dbReference type="NCBI Taxonomy" id="1906157"/>
    <lineage>
        <taxon>Bacteria</taxon>
        <taxon>Bacillati</taxon>
        <taxon>Candidatus Melainabacteria</taxon>
        <taxon>Candidatus Obscuribacterales</taxon>
        <taxon>Candidatus Obscuribacteraceae</taxon>
        <taxon>Candidatus Obscuribacter</taxon>
    </lineage>
</organism>
<dbReference type="EMBL" id="JAFLCK010000001">
    <property type="protein sequence ID" value="MBN8658992.1"/>
    <property type="molecule type" value="Genomic_DNA"/>
</dbReference>
<gene>
    <name evidence="1" type="ORF">J0M35_01415</name>
</gene>
<dbReference type="AlphaFoldDB" id="A0A8J7PD51"/>
<comment type="caution">
    <text evidence="1">The sequence shown here is derived from an EMBL/GenBank/DDBJ whole genome shotgun (WGS) entry which is preliminary data.</text>
</comment>
<accession>A0A8J7PD51</accession>